<evidence type="ECO:0000313" key="2">
    <source>
        <dbReference type="EMBL" id="OIQ75140.1"/>
    </source>
</evidence>
<gene>
    <name evidence="2" type="ORF">GALL_431930</name>
</gene>
<feature type="compositionally biased region" description="Basic and acidic residues" evidence="1">
    <location>
        <begin position="28"/>
        <end position="39"/>
    </location>
</feature>
<name>A0A1J5Q5H0_9ZZZZ</name>
<proteinExistence type="predicted"/>
<sequence>MVVMEGAPKENRAENSKTGGTDLCGMSRGDEEAGGRITA</sequence>
<dbReference type="AlphaFoldDB" id="A0A1J5Q5H0"/>
<reference evidence="2" key="1">
    <citation type="submission" date="2016-10" db="EMBL/GenBank/DDBJ databases">
        <title>Sequence of Gallionella enrichment culture.</title>
        <authorList>
            <person name="Poehlein A."/>
            <person name="Muehling M."/>
            <person name="Daniel R."/>
        </authorList>
    </citation>
    <scope>NUCLEOTIDE SEQUENCE</scope>
</reference>
<dbReference type="EMBL" id="MLJW01002262">
    <property type="protein sequence ID" value="OIQ75140.1"/>
    <property type="molecule type" value="Genomic_DNA"/>
</dbReference>
<comment type="caution">
    <text evidence="2">The sequence shown here is derived from an EMBL/GenBank/DDBJ whole genome shotgun (WGS) entry which is preliminary data.</text>
</comment>
<evidence type="ECO:0000256" key="1">
    <source>
        <dbReference type="SAM" id="MobiDB-lite"/>
    </source>
</evidence>
<accession>A0A1J5Q5H0</accession>
<protein>
    <submittedName>
        <fullName evidence="2">Uncharacterized protein</fullName>
    </submittedName>
</protein>
<organism evidence="2">
    <name type="scientific">mine drainage metagenome</name>
    <dbReference type="NCBI Taxonomy" id="410659"/>
    <lineage>
        <taxon>unclassified sequences</taxon>
        <taxon>metagenomes</taxon>
        <taxon>ecological metagenomes</taxon>
    </lineage>
</organism>
<feature type="region of interest" description="Disordered" evidence="1">
    <location>
        <begin position="1"/>
        <end position="39"/>
    </location>
</feature>